<evidence type="ECO:0000313" key="1">
    <source>
        <dbReference type="EMBL" id="KZD21548.1"/>
    </source>
</evidence>
<keyword evidence="2" id="KW-1185">Reference proteome</keyword>
<dbReference type="Proteomes" id="UP000076574">
    <property type="component" value="Unassembled WGS sequence"/>
</dbReference>
<organism evidence="1 2">
    <name type="scientific">Tardiphaga robiniae</name>
    <dbReference type="NCBI Taxonomy" id="943830"/>
    <lineage>
        <taxon>Bacteria</taxon>
        <taxon>Pseudomonadati</taxon>
        <taxon>Pseudomonadota</taxon>
        <taxon>Alphaproteobacteria</taxon>
        <taxon>Hyphomicrobiales</taxon>
        <taxon>Nitrobacteraceae</taxon>
        <taxon>Tardiphaga</taxon>
    </lineage>
</organism>
<proteinExistence type="predicted"/>
<gene>
    <name evidence="1" type="ORF">A4A58_14460</name>
</gene>
<dbReference type="EMBL" id="LVYV01000045">
    <property type="protein sequence ID" value="KZD21548.1"/>
    <property type="molecule type" value="Genomic_DNA"/>
</dbReference>
<reference evidence="1 2" key="1">
    <citation type="submission" date="2016-03" db="EMBL/GenBank/DDBJ databases">
        <title>Microsymbionts genomes from the relict species Vavilovia formosa (Stev.) Fed.</title>
        <authorList>
            <person name="Kopat V."/>
            <person name="Chirak E."/>
            <person name="Kimeklis A."/>
            <person name="Andronov E."/>
        </authorList>
    </citation>
    <scope>NUCLEOTIDE SEQUENCE [LARGE SCALE GENOMIC DNA]</scope>
    <source>
        <strain evidence="1 2">Vaf07</strain>
    </source>
</reference>
<dbReference type="AlphaFoldDB" id="A0A163XXZ0"/>
<accession>A0A163XXZ0</accession>
<protein>
    <submittedName>
        <fullName evidence="1">Uncharacterized protein</fullName>
    </submittedName>
</protein>
<dbReference type="STRING" id="943830.A4A58_14460"/>
<evidence type="ECO:0000313" key="2">
    <source>
        <dbReference type="Proteomes" id="UP000076574"/>
    </source>
</evidence>
<name>A0A163XXZ0_9BRAD</name>
<comment type="caution">
    <text evidence="1">The sequence shown here is derived from an EMBL/GenBank/DDBJ whole genome shotgun (WGS) entry which is preliminary data.</text>
</comment>
<sequence length="92" mass="10150">MMNADSDASPPRLFRGARVRMSVLGRERHPKYGDRQGVIVGRGSPSSWRVKFDERTTVQAIHRDYLELVAQPAAASLQVAQRRSSMGGASNP</sequence>